<dbReference type="EMBL" id="JAMGBC010000001">
    <property type="protein sequence ID" value="MCL6678931.1"/>
    <property type="molecule type" value="Genomic_DNA"/>
</dbReference>
<evidence type="ECO:0000313" key="3">
    <source>
        <dbReference type="Proteomes" id="UP001165343"/>
    </source>
</evidence>
<keyword evidence="1" id="KW-0812">Transmembrane</keyword>
<sequence>MATAAAAAAVARARRDVRHHFFSQDAVRPDNAVSFEPGSRLQRRMFERMSERGIIREAKPGQYWIDVVAYDRDRIARFQRVRVVLLVLAFALLAGLLLVLVLR</sequence>
<accession>A0ABT0RF98</accession>
<dbReference type="RefSeq" id="WP_249867857.1">
    <property type="nucleotide sequence ID" value="NZ_JAMGBC010000001.1"/>
</dbReference>
<protein>
    <submittedName>
        <fullName evidence="2">Uncharacterized protein</fullName>
    </submittedName>
</protein>
<evidence type="ECO:0000313" key="2">
    <source>
        <dbReference type="EMBL" id="MCL6678931.1"/>
    </source>
</evidence>
<proteinExistence type="predicted"/>
<dbReference type="Proteomes" id="UP001165343">
    <property type="component" value="Unassembled WGS sequence"/>
</dbReference>
<keyword evidence="1" id="KW-1133">Transmembrane helix</keyword>
<evidence type="ECO:0000256" key="1">
    <source>
        <dbReference type="SAM" id="Phobius"/>
    </source>
</evidence>
<keyword evidence="1" id="KW-0472">Membrane</keyword>
<name>A0ABT0RF98_9SPHN</name>
<gene>
    <name evidence="2" type="ORF">LZ519_06320</name>
</gene>
<comment type="caution">
    <text evidence="2">The sequence shown here is derived from an EMBL/GenBank/DDBJ whole genome shotgun (WGS) entry which is preliminary data.</text>
</comment>
<organism evidence="2 3">
    <name type="scientific">Sphingomonas anseongensis</name>
    <dbReference type="NCBI Taxonomy" id="2908207"/>
    <lineage>
        <taxon>Bacteria</taxon>
        <taxon>Pseudomonadati</taxon>
        <taxon>Pseudomonadota</taxon>
        <taxon>Alphaproteobacteria</taxon>
        <taxon>Sphingomonadales</taxon>
        <taxon>Sphingomonadaceae</taxon>
        <taxon>Sphingomonas</taxon>
    </lineage>
</organism>
<keyword evidence="3" id="KW-1185">Reference proteome</keyword>
<feature type="transmembrane region" description="Helical" evidence="1">
    <location>
        <begin position="83"/>
        <end position="102"/>
    </location>
</feature>
<reference evidence="2" key="1">
    <citation type="submission" date="2022-05" db="EMBL/GenBank/DDBJ databases">
        <authorList>
            <person name="Jo J.-H."/>
            <person name="Im W.-T."/>
        </authorList>
    </citation>
    <scope>NUCLEOTIDE SEQUENCE</scope>
    <source>
        <strain evidence="2">RG327</strain>
    </source>
</reference>